<dbReference type="OrthoDB" id="10264544at2759"/>
<sequence>MVKTTPITPNVALNTTSLVPNTNPLPNPNLLTSSFNKPTAGTGVFSNGIRTDLIQAQIAAVKAKAQIQLQKYKALGTINNVSQPQNPASAVELTPQTTDPSRGGLNAELHPMLKRNLSSSSGSLFQKSKKQRNLAPMPKFSTIKANQSKGTLEPSSHIPKDVFPLLKQVKKSSALENNPYLEHINNPYAEGKPNESSHFENLDLPSPRHKIHKRKGFNFAKKGTFVKIGERIRAELRLEEMKKKIADGVKKAGLSSVVELQENEISNLVMPNPPEVEWWDAPLLAQPNYKDLFSLITSPEVGVSASGNPIIPVITHYIQHPIPIQAPNDNKDKSIEKPKTVFLTKKEIKKMRRQRRQEQLKDKQEKIRMGLLEPEAPKLKLSNIMRASGMQAIQDPTKMEAIAKKQMAQRLQQHLKSNQERKLTKEEIHSKLDKKKKLDVAINGIFTSVYKVKNLDNGKLRYKININAQQLGLTGVLIIYPRFCLVVVEGGSKAIQSYKKLMLRRMNWKEPSLYVDETKTGNGLSDSFVPESGGDTQPSSNAGPDEPGKTFNYENNSCVMVWEGQVAQNNFKAFKVRVCPSEKIAKEWLARADVESYWDSALNYIEN</sequence>
<dbReference type="EMBL" id="LSSL01005075">
    <property type="protein sequence ID" value="OLY79049.1"/>
    <property type="molecule type" value="Genomic_DNA"/>
</dbReference>
<keyword evidence="8" id="KW-0687">Ribonucleoprotein</keyword>
<evidence type="ECO:0000256" key="1">
    <source>
        <dbReference type="ARBA" id="ARBA00004123"/>
    </source>
</evidence>
<evidence type="ECO:0000259" key="7">
    <source>
        <dbReference type="Pfam" id="PF08572"/>
    </source>
</evidence>
<comment type="caution">
    <text evidence="8">The sequence shown here is derived from an EMBL/GenBank/DDBJ whole genome shotgun (WGS) entry which is preliminary data.</text>
</comment>
<comment type="subcellular location">
    <subcellularLocation>
        <location evidence="1">Nucleus</location>
    </subcellularLocation>
</comment>
<dbReference type="CDD" id="cd24162">
    <property type="entry name" value="Prp3_C"/>
    <property type="match status" value="1"/>
</dbReference>
<evidence type="ECO:0000259" key="6">
    <source>
        <dbReference type="Pfam" id="PF06544"/>
    </source>
</evidence>
<dbReference type="STRING" id="133383.A0A1R0GQ84"/>
<dbReference type="GO" id="GO:0000398">
    <property type="term" value="P:mRNA splicing, via spliceosome"/>
    <property type="evidence" value="ECO:0007669"/>
    <property type="project" value="InterPro"/>
</dbReference>
<dbReference type="PANTHER" id="PTHR14212:SF0">
    <property type="entry name" value="U4_U6 SMALL NUCLEAR RIBONUCLEOPROTEIN PRP3"/>
    <property type="match status" value="1"/>
</dbReference>
<evidence type="ECO:0000256" key="4">
    <source>
        <dbReference type="ARBA" id="ARBA00023242"/>
    </source>
</evidence>
<dbReference type="InterPro" id="IPR013881">
    <property type="entry name" value="Pre-mRNA_splic_Prp3_dom"/>
</dbReference>
<name>A0A1R0GQ84_9FUNG</name>
<dbReference type="Pfam" id="PF08572">
    <property type="entry name" value="PRP3"/>
    <property type="match status" value="1"/>
</dbReference>
<keyword evidence="3" id="KW-0508">mRNA splicing</keyword>
<feature type="domain" description="Pre-mRNA-splicing factor 3" evidence="7">
    <location>
        <begin position="207"/>
        <end position="424"/>
    </location>
</feature>
<keyword evidence="4" id="KW-0539">Nucleus</keyword>
<keyword evidence="2" id="KW-0507">mRNA processing</keyword>
<gene>
    <name evidence="8" type="ORF">AYI68_g6893</name>
</gene>
<feature type="region of interest" description="Disordered" evidence="5">
    <location>
        <begin position="519"/>
        <end position="548"/>
    </location>
</feature>
<evidence type="ECO:0000256" key="2">
    <source>
        <dbReference type="ARBA" id="ARBA00022664"/>
    </source>
</evidence>
<accession>A0A1R0GQ84</accession>
<dbReference type="GO" id="GO:0046540">
    <property type="term" value="C:U4/U6 x U5 tri-snRNP complex"/>
    <property type="evidence" value="ECO:0007669"/>
    <property type="project" value="InterPro"/>
</dbReference>
<organism evidence="8 9">
    <name type="scientific">Smittium mucronatum</name>
    <dbReference type="NCBI Taxonomy" id="133383"/>
    <lineage>
        <taxon>Eukaryota</taxon>
        <taxon>Fungi</taxon>
        <taxon>Fungi incertae sedis</taxon>
        <taxon>Zoopagomycota</taxon>
        <taxon>Kickxellomycotina</taxon>
        <taxon>Harpellomycetes</taxon>
        <taxon>Harpellales</taxon>
        <taxon>Legeriomycetaceae</taxon>
        <taxon>Smittium</taxon>
    </lineage>
</organism>
<protein>
    <submittedName>
        <fullName evidence="8">U4/U6 small nuclear ribonucleoprotein Prp3</fullName>
    </submittedName>
</protein>
<dbReference type="Pfam" id="PF06544">
    <property type="entry name" value="Prp3_C"/>
    <property type="match status" value="1"/>
</dbReference>
<dbReference type="AlphaFoldDB" id="A0A1R0GQ84"/>
<dbReference type="InterPro" id="IPR027104">
    <property type="entry name" value="Prp3"/>
</dbReference>
<feature type="domain" description="Small nuclear ribonucleoprotein Prp3 C-terminal" evidence="6">
    <location>
        <begin position="448"/>
        <end position="601"/>
    </location>
</feature>
<evidence type="ECO:0000256" key="3">
    <source>
        <dbReference type="ARBA" id="ARBA00023187"/>
    </source>
</evidence>
<dbReference type="InterPro" id="IPR010541">
    <property type="entry name" value="Prp3_C"/>
</dbReference>
<evidence type="ECO:0000256" key="5">
    <source>
        <dbReference type="SAM" id="MobiDB-lite"/>
    </source>
</evidence>
<dbReference type="PANTHER" id="PTHR14212">
    <property type="entry name" value="U4/U6-ASSOCIATED RNA SPLICING FACTOR-RELATED"/>
    <property type="match status" value="1"/>
</dbReference>
<reference evidence="8 9" key="1">
    <citation type="journal article" date="2016" name="Mol. Biol. Evol.">
        <title>Genome-Wide Survey of Gut Fungi (Harpellales) Reveals the First Horizontally Transferred Ubiquitin Gene from a Mosquito Host.</title>
        <authorList>
            <person name="Wang Y."/>
            <person name="White M.M."/>
            <person name="Kvist S."/>
            <person name="Moncalvo J.M."/>
        </authorList>
    </citation>
    <scope>NUCLEOTIDE SEQUENCE [LARGE SCALE GENOMIC DNA]</scope>
    <source>
        <strain evidence="8 9">ALG-7-W6</strain>
    </source>
</reference>
<proteinExistence type="predicted"/>
<evidence type="ECO:0000313" key="8">
    <source>
        <dbReference type="EMBL" id="OLY79049.1"/>
    </source>
</evidence>
<evidence type="ECO:0000313" key="9">
    <source>
        <dbReference type="Proteomes" id="UP000187455"/>
    </source>
</evidence>
<keyword evidence="9" id="KW-1185">Reference proteome</keyword>
<dbReference type="Proteomes" id="UP000187455">
    <property type="component" value="Unassembled WGS sequence"/>
</dbReference>